<proteinExistence type="predicted"/>
<comment type="caution">
    <text evidence="2">The sequence shown here is derived from an EMBL/GenBank/DDBJ whole genome shotgun (WGS) entry which is preliminary data.</text>
</comment>
<gene>
    <name evidence="2" type="ORF">A2160_02990</name>
</gene>
<organism evidence="2 3">
    <name type="scientific">Candidatus Beckwithbacteria bacterium RBG_13_42_9</name>
    <dbReference type="NCBI Taxonomy" id="1797457"/>
    <lineage>
        <taxon>Bacteria</taxon>
        <taxon>Candidatus Beckwithiibacteriota</taxon>
    </lineage>
</organism>
<dbReference type="CDD" id="cd02440">
    <property type="entry name" value="AdoMet_MTases"/>
    <property type="match status" value="1"/>
</dbReference>
<dbReference type="InterPro" id="IPR013216">
    <property type="entry name" value="Methyltransf_11"/>
</dbReference>
<evidence type="ECO:0000313" key="2">
    <source>
        <dbReference type="EMBL" id="OGD63412.1"/>
    </source>
</evidence>
<dbReference type="STRING" id="1797457.A2160_02990"/>
<evidence type="ECO:0000259" key="1">
    <source>
        <dbReference type="Pfam" id="PF08241"/>
    </source>
</evidence>
<dbReference type="Gene3D" id="3.40.50.150">
    <property type="entry name" value="Vaccinia Virus protein VP39"/>
    <property type="match status" value="1"/>
</dbReference>
<dbReference type="AlphaFoldDB" id="A0A1F5E7N5"/>
<feature type="domain" description="Methyltransferase type 11" evidence="1">
    <location>
        <begin position="51"/>
        <end position="143"/>
    </location>
</feature>
<accession>A0A1F5E7N5</accession>
<reference evidence="2 3" key="1">
    <citation type="journal article" date="2016" name="Nat. Commun.">
        <title>Thousands of microbial genomes shed light on interconnected biogeochemical processes in an aquifer system.</title>
        <authorList>
            <person name="Anantharaman K."/>
            <person name="Brown C.T."/>
            <person name="Hug L.A."/>
            <person name="Sharon I."/>
            <person name="Castelle C.J."/>
            <person name="Probst A.J."/>
            <person name="Thomas B.C."/>
            <person name="Singh A."/>
            <person name="Wilkins M.J."/>
            <person name="Karaoz U."/>
            <person name="Brodie E.L."/>
            <person name="Williams K.H."/>
            <person name="Hubbard S.S."/>
            <person name="Banfield J.F."/>
        </authorList>
    </citation>
    <scope>NUCLEOTIDE SEQUENCE [LARGE SCALE GENOMIC DNA]</scope>
</reference>
<dbReference type="SUPFAM" id="SSF53335">
    <property type="entry name" value="S-adenosyl-L-methionine-dependent methyltransferases"/>
    <property type="match status" value="1"/>
</dbReference>
<name>A0A1F5E7N5_9BACT</name>
<protein>
    <recommendedName>
        <fullName evidence="1">Methyltransferase type 11 domain-containing protein</fullName>
    </recommendedName>
</protein>
<dbReference type="EMBL" id="MEZK01000010">
    <property type="protein sequence ID" value="OGD63412.1"/>
    <property type="molecule type" value="Genomic_DNA"/>
</dbReference>
<evidence type="ECO:0000313" key="3">
    <source>
        <dbReference type="Proteomes" id="UP000177006"/>
    </source>
</evidence>
<dbReference type="GO" id="GO:0008757">
    <property type="term" value="F:S-adenosylmethionine-dependent methyltransferase activity"/>
    <property type="evidence" value="ECO:0007669"/>
    <property type="project" value="InterPro"/>
</dbReference>
<dbReference type="Pfam" id="PF08241">
    <property type="entry name" value="Methyltransf_11"/>
    <property type="match status" value="1"/>
</dbReference>
<dbReference type="Proteomes" id="UP000177006">
    <property type="component" value="Unassembled WGS sequence"/>
</dbReference>
<dbReference type="PANTHER" id="PTHR43861">
    <property type="entry name" value="TRANS-ACONITATE 2-METHYLTRANSFERASE-RELATED"/>
    <property type="match status" value="1"/>
</dbReference>
<sequence>MVEKIYIPQKRADQWNEYWQKSNFLRELSLCQTDGLLPIFKKYLSPKQKTLEAGCGLGKWVIYFTKNGYQIEGLDNNRFAVKKAQEYFPKVRIKFGDVCQLPYAENTLDVYLSFGVIEHFEEGPQKALEEAFRVLKPGGTAIIETPYDNPQRIILRYLNWVKKSLKYPLKILVENLGLRKKRELPKMEFYEYHYTKKELEAFIKKAGFIILEWFPKDDLDKHKSLGLWLDFPKLRRQLNLADFNLTKRGQKLKQFYNLLGLSWIYSACHGFVVQKP</sequence>
<dbReference type="InterPro" id="IPR029063">
    <property type="entry name" value="SAM-dependent_MTases_sf"/>
</dbReference>